<feature type="transmembrane region" description="Helical" evidence="10">
    <location>
        <begin position="146"/>
        <end position="164"/>
    </location>
</feature>
<keyword evidence="2" id="KW-1003">Cell membrane</keyword>
<dbReference type="AlphaFoldDB" id="A0A9C6UB01"/>
<accession>A0A9C6UB01</accession>
<evidence type="ECO:0000256" key="6">
    <source>
        <dbReference type="ARBA" id="ARBA00022989"/>
    </source>
</evidence>
<dbReference type="GeneID" id="113211740"/>
<feature type="transmembrane region" description="Helical" evidence="10">
    <location>
        <begin position="184"/>
        <end position="205"/>
    </location>
</feature>
<dbReference type="Pfam" id="PF02949">
    <property type="entry name" value="7tm_6"/>
    <property type="match status" value="1"/>
</dbReference>
<keyword evidence="7 10" id="KW-0472">Membrane</keyword>
<evidence type="ECO:0000256" key="5">
    <source>
        <dbReference type="ARBA" id="ARBA00022725"/>
    </source>
</evidence>
<dbReference type="RefSeq" id="XP_052126627.1">
    <property type="nucleotide sequence ID" value="XM_052270667.1"/>
</dbReference>
<evidence type="ECO:0000256" key="9">
    <source>
        <dbReference type="ARBA" id="ARBA00023224"/>
    </source>
</evidence>
<keyword evidence="4 10" id="KW-0812">Transmembrane</keyword>
<dbReference type="GO" id="GO:0005549">
    <property type="term" value="F:odorant binding"/>
    <property type="evidence" value="ECO:0007669"/>
    <property type="project" value="InterPro"/>
</dbReference>
<evidence type="ECO:0000256" key="2">
    <source>
        <dbReference type="ARBA" id="ARBA00022475"/>
    </source>
</evidence>
<comment type="subcellular location">
    <subcellularLocation>
        <location evidence="1 10">Cell membrane</location>
        <topology evidence="1 10">Multi-pass membrane protein</topology>
    </subcellularLocation>
</comment>
<dbReference type="GO" id="GO:0005886">
    <property type="term" value="C:plasma membrane"/>
    <property type="evidence" value="ECO:0007669"/>
    <property type="project" value="UniProtKB-SubCell"/>
</dbReference>
<keyword evidence="5 10" id="KW-0552">Olfaction</keyword>
<evidence type="ECO:0000256" key="7">
    <source>
        <dbReference type="ARBA" id="ARBA00023136"/>
    </source>
</evidence>
<evidence type="ECO:0000313" key="11">
    <source>
        <dbReference type="Proteomes" id="UP000504606"/>
    </source>
</evidence>
<dbReference type="PANTHER" id="PTHR21137:SF35">
    <property type="entry name" value="ODORANT RECEPTOR 19A-RELATED"/>
    <property type="match status" value="1"/>
</dbReference>
<evidence type="ECO:0000256" key="10">
    <source>
        <dbReference type="RuleBase" id="RU351113"/>
    </source>
</evidence>
<dbReference type="GO" id="GO:0007165">
    <property type="term" value="P:signal transduction"/>
    <property type="evidence" value="ECO:0007669"/>
    <property type="project" value="UniProtKB-KW"/>
</dbReference>
<comment type="similarity">
    <text evidence="10">Belongs to the insect chemoreceptor superfamily. Heteromeric odorant receptor channel (TC 1.A.69) family.</text>
</comment>
<evidence type="ECO:0000313" key="12">
    <source>
        <dbReference type="RefSeq" id="XP_052126627.1"/>
    </source>
</evidence>
<keyword evidence="11" id="KW-1185">Reference proteome</keyword>
<keyword evidence="3 10" id="KW-0716">Sensory transduction</keyword>
<comment type="caution">
    <text evidence="10">Lacks conserved residue(s) required for the propagation of feature annotation.</text>
</comment>
<feature type="transmembrane region" description="Helical" evidence="10">
    <location>
        <begin position="60"/>
        <end position="81"/>
    </location>
</feature>
<gene>
    <name evidence="12" type="primary">LOC113211740</name>
</gene>
<evidence type="ECO:0000256" key="3">
    <source>
        <dbReference type="ARBA" id="ARBA00022606"/>
    </source>
</evidence>
<protein>
    <recommendedName>
        <fullName evidence="10">Odorant receptor</fullName>
    </recommendedName>
</protein>
<dbReference type="PANTHER" id="PTHR21137">
    <property type="entry name" value="ODORANT RECEPTOR"/>
    <property type="match status" value="1"/>
</dbReference>
<dbReference type="OrthoDB" id="6617147at2759"/>
<proteinExistence type="inferred from homology"/>
<evidence type="ECO:0000256" key="8">
    <source>
        <dbReference type="ARBA" id="ARBA00023170"/>
    </source>
</evidence>
<keyword evidence="6 10" id="KW-1133">Transmembrane helix</keyword>
<dbReference type="InterPro" id="IPR004117">
    <property type="entry name" value="7tm6_olfct_rcpt"/>
</dbReference>
<feature type="transmembrane region" description="Helical" evidence="10">
    <location>
        <begin position="87"/>
        <end position="105"/>
    </location>
</feature>
<name>A0A9C6UB01_FRAOC</name>
<keyword evidence="8 10" id="KW-0675">Receptor</keyword>
<dbReference type="GO" id="GO:0004984">
    <property type="term" value="F:olfactory receptor activity"/>
    <property type="evidence" value="ECO:0007669"/>
    <property type="project" value="InterPro"/>
</dbReference>
<reference evidence="12" key="1">
    <citation type="submission" date="2025-08" db="UniProtKB">
        <authorList>
            <consortium name="RefSeq"/>
        </authorList>
    </citation>
    <scope>IDENTIFICATION</scope>
    <source>
        <tissue evidence="12">Whole organism</tissue>
    </source>
</reference>
<keyword evidence="9 10" id="KW-0807">Transducer</keyword>
<feature type="transmembrane region" description="Helical" evidence="10">
    <location>
        <begin position="262"/>
        <end position="282"/>
    </location>
</feature>
<feature type="transmembrane region" description="Helical" evidence="10">
    <location>
        <begin position="288"/>
        <end position="307"/>
    </location>
</feature>
<evidence type="ECO:0000256" key="1">
    <source>
        <dbReference type="ARBA" id="ARBA00004651"/>
    </source>
</evidence>
<organism evidence="11 12">
    <name type="scientific">Frankliniella occidentalis</name>
    <name type="common">Western flower thrips</name>
    <name type="synonym">Euthrips occidentalis</name>
    <dbReference type="NCBI Taxonomy" id="133901"/>
    <lineage>
        <taxon>Eukaryota</taxon>
        <taxon>Metazoa</taxon>
        <taxon>Ecdysozoa</taxon>
        <taxon>Arthropoda</taxon>
        <taxon>Hexapoda</taxon>
        <taxon>Insecta</taxon>
        <taxon>Pterygota</taxon>
        <taxon>Neoptera</taxon>
        <taxon>Paraneoptera</taxon>
        <taxon>Thysanoptera</taxon>
        <taxon>Terebrantia</taxon>
        <taxon>Thripoidea</taxon>
        <taxon>Thripidae</taxon>
        <taxon>Frankliniella</taxon>
    </lineage>
</organism>
<dbReference type="KEGG" id="foc:113211740"/>
<sequence>MRAASQRNSVSLEGGKKHVLTSLKMKLSTYLTRLAKELCPPQRRLLSFAFKIIQGTKVSIVMTVIVSLLIAAASCTAVSYLEVSPNIRFISGLMAASVSQGVYVFRRQDVQEIVGCMASLAKQAEYSTHVDKGLTRVARRCMMLQRFFTIYSFLVAFTLLSPLASGGLPFPTWPHPDTWSYPHVTLAVVLVSQTIASVCAGFAYFTLWGLMLATQEACTALFVTIGTMVEEAVTPEDLLVCVRLQVRISTAATLLNRVTSDVMVFLLSAIMVVPIQATYEFLQGNVDFFLLLSCPIIFVVFVPLCYSGQDLTDASRRVGQKAYTADWVAGCPAYRRTCVLVMLRAARPALITCRGFGTMGLPFCKSALKSWFSYLNTLVGISS</sequence>
<dbReference type="Proteomes" id="UP000504606">
    <property type="component" value="Unplaced"/>
</dbReference>
<evidence type="ECO:0000256" key="4">
    <source>
        <dbReference type="ARBA" id="ARBA00022692"/>
    </source>
</evidence>